<organism evidence="1 2">
    <name type="scientific">Clostridium rhizosphaerae</name>
    <dbReference type="NCBI Taxonomy" id="2803861"/>
    <lineage>
        <taxon>Bacteria</taxon>
        <taxon>Bacillati</taxon>
        <taxon>Bacillota</taxon>
        <taxon>Clostridia</taxon>
        <taxon>Eubacteriales</taxon>
        <taxon>Clostridiaceae</taxon>
        <taxon>Clostridium</taxon>
    </lineage>
</organism>
<evidence type="ECO:0000313" key="1">
    <source>
        <dbReference type="EMBL" id="MBL4936424.1"/>
    </source>
</evidence>
<evidence type="ECO:0000313" key="2">
    <source>
        <dbReference type="Proteomes" id="UP000632377"/>
    </source>
</evidence>
<dbReference type="RefSeq" id="WP_202749170.1">
    <property type="nucleotide sequence ID" value="NZ_JAESWC010000004.1"/>
</dbReference>
<accession>A0ABS1TDL3</accession>
<dbReference type="Proteomes" id="UP000632377">
    <property type="component" value="Unassembled WGS sequence"/>
</dbReference>
<dbReference type="EMBL" id="JAESWC010000004">
    <property type="protein sequence ID" value="MBL4936424.1"/>
    <property type="molecule type" value="Genomic_DNA"/>
</dbReference>
<reference evidence="1 2" key="1">
    <citation type="submission" date="2021-01" db="EMBL/GenBank/DDBJ databases">
        <title>Genome public.</title>
        <authorList>
            <person name="Liu C."/>
            <person name="Sun Q."/>
        </authorList>
    </citation>
    <scope>NUCLEOTIDE SEQUENCE [LARGE SCALE GENOMIC DNA]</scope>
    <source>
        <strain evidence="1 2">YIM B02515</strain>
    </source>
</reference>
<comment type="caution">
    <text evidence="1">The sequence shown here is derived from an EMBL/GenBank/DDBJ whole genome shotgun (WGS) entry which is preliminary data.</text>
</comment>
<protein>
    <submittedName>
        <fullName evidence="1">Uncharacterized protein</fullName>
    </submittedName>
</protein>
<dbReference type="Gene3D" id="3.40.630.30">
    <property type="match status" value="1"/>
</dbReference>
<gene>
    <name evidence="1" type="ORF">JK636_11695</name>
</gene>
<proteinExistence type="predicted"/>
<keyword evidence="2" id="KW-1185">Reference proteome</keyword>
<name>A0ABS1TDL3_9CLOT</name>
<sequence>MLVYEIVGFKIEELKENHRKIGDSYWNLYDMGITKEEWKMITNRN</sequence>